<dbReference type="RefSeq" id="WP_087113016.1">
    <property type="nucleotide sequence ID" value="NZ_CBCSCN010000024.1"/>
</dbReference>
<evidence type="ECO:0000256" key="2">
    <source>
        <dbReference type="ARBA" id="ARBA00023125"/>
    </source>
</evidence>
<proteinExistence type="predicted"/>
<dbReference type="InterPro" id="IPR036390">
    <property type="entry name" value="WH_DNA-bd_sf"/>
</dbReference>
<reference evidence="5 6" key="1">
    <citation type="submission" date="2017-03" db="EMBL/GenBank/DDBJ databases">
        <authorList>
            <person name="Afonso C.L."/>
            <person name="Miller P.J."/>
            <person name="Scott M.A."/>
            <person name="Spackman E."/>
            <person name="Goraichik I."/>
            <person name="Dimitrov K.M."/>
            <person name="Suarez D.L."/>
            <person name="Swayne D.E."/>
        </authorList>
    </citation>
    <scope>NUCLEOTIDE SEQUENCE [LARGE SCALE GENOMIC DNA]</scope>
    <source>
        <strain evidence="5">SB41UT1</strain>
    </source>
</reference>
<feature type="domain" description="HTH arsR-type" evidence="4">
    <location>
        <begin position="19"/>
        <end position="112"/>
    </location>
</feature>
<sequence>MDKSTTECCNDQSDSGLAVNDQEMTALSKIFKVLGDEGRLRMVVACMEEPRAVCCLAELAGLSQSLTSHHLRALREMRILRSTRKGRQMFYELDDDHIRHVLQDLIVHIREH</sequence>
<dbReference type="InterPro" id="IPR001845">
    <property type="entry name" value="HTH_ArsR_DNA-bd_dom"/>
</dbReference>
<dbReference type="GO" id="GO:0003700">
    <property type="term" value="F:DNA-binding transcription factor activity"/>
    <property type="evidence" value="ECO:0007669"/>
    <property type="project" value="InterPro"/>
</dbReference>
<dbReference type="NCBIfam" id="NF033788">
    <property type="entry name" value="HTH_metalloreg"/>
    <property type="match status" value="1"/>
</dbReference>
<dbReference type="AlphaFoldDB" id="A0A1X7AQL2"/>
<dbReference type="SMART" id="SM00418">
    <property type="entry name" value="HTH_ARSR"/>
    <property type="match status" value="1"/>
</dbReference>
<evidence type="ECO:0000256" key="3">
    <source>
        <dbReference type="ARBA" id="ARBA00023163"/>
    </source>
</evidence>
<dbReference type="SUPFAM" id="SSF46785">
    <property type="entry name" value="Winged helix' DNA-binding domain"/>
    <property type="match status" value="1"/>
</dbReference>
<dbReference type="PRINTS" id="PR00778">
    <property type="entry name" value="HTHARSR"/>
</dbReference>
<protein>
    <submittedName>
        <fullName evidence="5">HTH-type transcriptional repressor CzrA</fullName>
    </submittedName>
</protein>
<keyword evidence="2" id="KW-0238">DNA-binding</keyword>
<gene>
    <name evidence="5" type="primary">czrA</name>
    <name evidence="5" type="ORF">EHSB41UT_04403</name>
</gene>
<dbReference type="InterPro" id="IPR051011">
    <property type="entry name" value="Metal_resp_trans_reg"/>
</dbReference>
<dbReference type="EMBL" id="FWPT01000013">
    <property type="protein sequence ID" value="SMA50586.1"/>
    <property type="molecule type" value="Genomic_DNA"/>
</dbReference>
<dbReference type="PROSITE" id="PS50987">
    <property type="entry name" value="HTH_ARSR_2"/>
    <property type="match status" value="1"/>
</dbReference>
<evidence type="ECO:0000256" key="1">
    <source>
        <dbReference type="ARBA" id="ARBA00023015"/>
    </source>
</evidence>
<evidence type="ECO:0000313" key="6">
    <source>
        <dbReference type="Proteomes" id="UP000196573"/>
    </source>
</evidence>
<organism evidence="5 6">
    <name type="scientific">Parendozoicomonas haliclonae</name>
    <dbReference type="NCBI Taxonomy" id="1960125"/>
    <lineage>
        <taxon>Bacteria</taxon>
        <taxon>Pseudomonadati</taxon>
        <taxon>Pseudomonadota</taxon>
        <taxon>Gammaproteobacteria</taxon>
        <taxon>Oceanospirillales</taxon>
        <taxon>Endozoicomonadaceae</taxon>
        <taxon>Parendozoicomonas</taxon>
    </lineage>
</organism>
<dbReference type="InterPro" id="IPR036388">
    <property type="entry name" value="WH-like_DNA-bd_sf"/>
</dbReference>
<dbReference type="OrthoDB" id="9796124at2"/>
<keyword evidence="3" id="KW-0804">Transcription</keyword>
<dbReference type="InterPro" id="IPR011991">
    <property type="entry name" value="ArsR-like_HTH"/>
</dbReference>
<keyword evidence="6" id="KW-1185">Reference proteome</keyword>
<dbReference type="Proteomes" id="UP000196573">
    <property type="component" value="Unassembled WGS sequence"/>
</dbReference>
<evidence type="ECO:0000259" key="4">
    <source>
        <dbReference type="PROSITE" id="PS50987"/>
    </source>
</evidence>
<dbReference type="PANTHER" id="PTHR43132:SF6">
    <property type="entry name" value="HTH-TYPE TRANSCRIPTIONAL REPRESSOR CZRA"/>
    <property type="match status" value="1"/>
</dbReference>
<dbReference type="PANTHER" id="PTHR43132">
    <property type="entry name" value="ARSENICAL RESISTANCE OPERON REPRESSOR ARSR-RELATED"/>
    <property type="match status" value="1"/>
</dbReference>
<dbReference type="GO" id="GO:0003677">
    <property type="term" value="F:DNA binding"/>
    <property type="evidence" value="ECO:0007669"/>
    <property type="project" value="UniProtKB-KW"/>
</dbReference>
<dbReference type="Gene3D" id="1.10.10.10">
    <property type="entry name" value="Winged helix-like DNA-binding domain superfamily/Winged helix DNA-binding domain"/>
    <property type="match status" value="1"/>
</dbReference>
<evidence type="ECO:0000313" key="5">
    <source>
        <dbReference type="EMBL" id="SMA50586.1"/>
    </source>
</evidence>
<accession>A0A1X7AQL2</accession>
<dbReference type="CDD" id="cd00090">
    <property type="entry name" value="HTH_ARSR"/>
    <property type="match status" value="1"/>
</dbReference>
<keyword evidence="1" id="KW-0805">Transcription regulation</keyword>
<name>A0A1X7AQL2_9GAMM</name>
<dbReference type="Pfam" id="PF01022">
    <property type="entry name" value="HTH_5"/>
    <property type="match status" value="1"/>
</dbReference>